<dbReference type="Pfam" id="PF00561">
    <property type="entry name" value="Abhydrolase_1"/>
    <property type="match status" value="1"/>
</dbReference>
<dbReference type="Gene3D" id="3.40.50.1820">
    <property type="entry name" value="alpha/beta hydrolase"/>
    <property type="match status" value="1"/>
</dbReference>
<dbReference type="InterPro" id="IPR000073">
    <property type="entry name" value="AB_hydrolase_1"/>
</dbReference>
<dbReference type="EnsemblPlants" id="Kaladp0011s1295.1.v1.1">
    <property type="protein sequence ID" value="Kaladp0011s1295.1.v1.1"/>
    <property type="gene ID" value="Kaladp0011s1295.v1.1"/>
</dbReference>
<accession>A0A7N0SXU7</accession>
<dbReference type="OMA" id="RPGYVES"/>
<name>A0A7N0SXU7_KALFE</name>
<dbReference type="SUPFAM" id="SSF53474">
    <property type="entry name" value="alpha/beta-Hydrolases"/>
    <property type="match status" value="1"/>
</dbReference>
<dbReference type="Proteomes" id="UP000594263">
    <property type="component" value="Unplaced"/>
</dbReference>
<evidence type="ECO:0000256" key="1">
    <source>
        <dbReference type="SAM" id="SignalP"/>
    </source>
</evidence>
<feature type="chain" id="PRO_5029475731" description="AB hydrolase-1 domain-containing protein" evidence="1">
    <location>
        <begin position="18"/>
        <end position="339"/>
    </location>
</feature>
<evidence type="ECO:0000313" key="4">
    <source>
        <dbReference type="Proteomes" id="UP000594263"/>
    </source>
</evidence>
<sequence length="339" mass="38037">MIALAGLVLASGVLIRGYQNFKPPPPTVCGTPNGPPVTSPRVKLDDGRHLAYKEIGVPKEVAAYKVILVHGIDSSKDLYLPLPQEMLEELGIYVLTFDRAGYGESDPNPKRSLKSDTFDIQELADKLDIGPKFYLIGISIGSYTTWGCLRYLPHRLAGVALVVPLTNFWWPSFPPKLAADAFCKSSAKSQRRLQIAHHLPSLLHWWMNQKMELDPSVFSRRDIGTLKSMAQVSIPNKDKVRQQGLYESIFRDMKIGFGKWEFDPMELSNPFPNGGNTSVHLWQGGEDNLVPRELQRYLANKLPWINYHEVPDGGHLIIHEGVLCEAIFRTLLLGEKPSL</sequence>
<keyword evidence="4" id="KW-1185">Reference proteome</keyword>
<dbReference type="FunFam" id="3.40.50.1820:FF:000270">
    <property type="entry name" value="Alpha/beta-Hydrolases superfamily protein"/>
    <property type="match status" value="1"/>
</dbReference>
<keyword evidence="1" id="KW-0732">Signal</keyword>
<dbReference type="AlphaFoldDB" id="A0A7N0SXU7"/>
<feature type="signal peptide" evidence="1">
    <location>
        <begin position="1"/>
        <end position="17"/>
    </location>
</feature>
<evidence type="ECO:0000259" key="2">
    <source>
        <dbReference type="Pfam" id="PF00561"/>
    </source>
</evidence>
<reference evidence="3" key="1">
    <citation type="submission" date="2021-01" db="UniProtKB">
        <authorList>
            <consortium name="EnsemblPlants"/>
        </authorList>
    </citation>
    <scope>IDENTIFICATION</scope>
</reference>
<dbReference type="InterPro" id="IPR029058">
    <property type="entry name" value="AB_hydrolase_fold"/>
</dbReference>
<proteinExistence type="predicted"/>
<feature type="domain" description="AB hydrolase-1" evidence="2">
    <location>
        <begin position="66"/>
        <end position="321"/>
    </location>
</feature>
<protein>
    <recommendedName>
        <fullName evidence="2">AB hydrolase-1 domain-containing protein</fullName>
    </recommendedName>
</protein>
<evidence type="ECO:0000313" key="3">
    <source>
        <dbReference type="EnsemblPlants" id="Kaladp0011s1295.1.v1.1"/>
    </source>
</evidence>
<dbReference type="PANTHER" id="PTHR45763">
    <property type="entry name" value="HYDROLASE, ALPHA/BETA FOLD FAMILY PROTEIN, EXPRESSED-RELATED"/>
    <property type="match status" value="1"/>
</dbReference>
<dbReference type="Gramene" id="Kaladp0011s1295.1.v1.1">
    <property type="protein sequence ID" value="Kaladp0011s1295.1.v1.1"/>
    <property type="gene ID" value="Kaladp0011s1295.v1.1"/>
</dbReference>
<dbReference type="PANTHER" id="PTHR45763:SF51">
    <property type="entry name" value="ALPHA_BETA-HYDROLASES SUPERFAMILY PROTEIN"/>
    <property type="match status" value="1"/>
</dbReference>
<organism evidence="3 4">
    <name type="scientific">Kalanchoe fedtschenkoi</name>
    <name type="common">Lavender scallops</name>
    <name type="synonym">South American air plant</name>
    <dbReference type="NCBI Taxonomy" id="63787"/>
    <lineage>
        <taxon>Eukaryota</taxon>
        <taxon>Viridiplantae</taxon>
        <taxon>Streptophyta</taxon>
        <taxon>Embryophyta</taxon>
        <taxon>Tracheophyta</taxon>
        <taxon>Spermatophyta</taxon>
        <taxon>Magnoliopsida</taxon>
        <taxon>eudicotyledons</taxon>
        <taxon>Gunneridae</taxon>
        <taxon>Pentapetalae</taxon>
        <taxon>Saxifragales</taxon>
        <taxon>Crassulaceae</taxon>
        <taxon>Kalanchoe</taxon>
    </lineage>
</organism>